<protein>
    <submittedName>
        <fullName evidence="1">Uncharacterized protein</fullName>
    </submittedName>
</protein>
<gene>
    <name evidence="1" type="ORF">EGYM00392_LOCUS38148</name>
</gene>
<accession>A0A7S1NKL7</accession>
<dbReference type="AlphaFoldDB" id="A0A7S1NKL7"/>
<name>A0A7S1NKL7_9EUGL</name>
<dbReference type="EMBL" id="HBGA01102517">
    <property type="protein sequence ID" value="CAD9027018.1"/>
    <property type="molecule type" value="Transcribed_RNA"/>
</dbReference>
<proteinExistence type="predicted"/>
<reference evidence="1" key="1">
    <citation type="submission" date="2021-01" db="EMBL/GenBank/DDBJ databases">
        <authorList>
            <person name="Corre E."/>
            <person name="Pelletier E."/>
            <person name="Niang G."/>
            <person name="Scheremetjew M."/>
            <person name="Finn R."/>
            <person name="Kale V."/>
            <person name="Holt S."/>
            <person name="Cochrane G."/>
            <person name="Meng A."/>
            <person name="Brown T."/>
            <person name="Cohen L."/>
        </authorList>
    </citation>
    <scope>NUCLEOTIDE SEQUENCE</scope>
    <source>
        <strain evidence="1">NIES-381</strain>
    </source>
</reference>
<evidence type="ECO:0000313" key="1">
    <source>
        <dbReference type="EMBL" id="CAD9027018.1"/>
    </source>
</evidence>
<organism evidence="1">
    <name type="scientific">Eutreptiella gymnastica</name>
    <dbReference type="NCBI Taxonomy" id="73025"/>
    <lineage>
        <taxon>Eukaryota</taxon>
        <taxon>Discoba</taxon>
        <taxon>Euglenozoa</taxon>
        <taxon>Euglenida</taxon>
        <taxon>Spirocuta</taxon>
        <taxon>Euglenophyceae</taxon>
        <taxon>Eutreptiales</taxon>
        <taxon>Eutreptiaceae</taxon>
        <taxon>Eutreptiella</taxon>
    </lineage>
</organism>
<sequence length="104" mass="11903">MCCFVSDALLHTKAMYLPVRKQKQKADLGWPRCHAVIPCLTLPQQKNSHAVKVKGPNFSQVGENPFFLTAREKRKSQLLLVLHLSRYTSLHDLHSLEAFSLFWG</sequence>